<sequence length="200" mass="22163">MSFKTDARIPATEPSLLDVFGPNISDEVKATNQRAAELSMDDMAKVMNPASTTDCITNDAATRYSTSIERLVKLREQLGGDSDRESTGYPLQQLTVFPASLGRTQYRLVPATMLVRPFAISSKAQQTADLVRESIESLLPQGVDERSITVTIEYTDPRTGVPRTKNVNFSQKSEDESIRRHLFSTNIGHRAGLHYAKAKK</sequence>
<gene>
    <name evidence="1" type="ORF">KAJ71_21535</name>
</gene>
<name>A0ABT0KHS4_9GAMM</name>
<dbReference type="EMBL" id="JAGQDC010000026">
    <property type="protein sequence ID" value="MCL1031584.1"/>
    <property type="molecule type" value="Genomic_DNA"/>
</dbReference>
<organism evidence="1 2">
    <name type="scientific">Serratia silvae</name>
    <dbReference type="NCBI Taxonomy" id="2824122"/>
    <lineage>
        <taxon>Bacteria</taxon>
        <taxon>Pseudomonadati</taxon>
        <taxon>Pseudomonadota</taxon>
        <taxon>Gammaproteobacteria</taxon>
        <taxon>Enterobacterales</taxon>
        <taxon>Yersiniaceae</taxon>
        <taxon>Serratia</taxon>
    </lineage>
</organism>
<evidence type="ECO:0000313" key="2">
    <source>
        <dbReference type="Proteomes" id="UP001165275"/>
    </source>
</evidence>
<comment type="caution">
    <text evidence="1">The sequence shown here is derived from an EMBL/GenBank/DDBJ whole genome shotgun (WGS) entry which is preliminary data.</text>
</comment>
<accession>A0ABT0KHS4</accession>
<reference evidence="1" key="1">
    <citation type="submission" date="2021-04" db="EMBL/GenBank/DDBJ databases">
        <title>Genome sequence of Serratia sp. arafor3.</title>
        <authorList>
            <person name="Besaury L."/>
        </authorList>
    </citation>
    <scope>NUCLEOTIDE SEQUENCE</scope>
    <source>
        <strain evidence="1">Arafor3</strain>
    </source>
</reference>
<proteinExistence type="predicted"/>
<evidence type="ECO:0000313" key="1">
    <source>
        <dbReference type="EMBL" id="MCL1031584.1"/>
    </source>
</evidence>
<protein>
    <submittedName>
        <fullName evidence="1">Uncharacterized protein</fullName>
    </submittedName>
</protein>
<keyword evidence="2" id="KW-1185">Reference proteome</keyword>
<dbReference type="Proteomes" id="UP001165275">
    <property type="component" value="Unassembled WGS sequence"/>
</dbReference>
<dbReference type="RefSeq" id="WP_248947569.1">
    <property type="nucleotide sequence ID" value="NZ_CBCSGY010000049.1"/>
</dbReference>